<evidence type="ECO:0000313" key="10">
    <source>
        <dbReference type="Proteomes" id="UP000822688"/>
    </source>
</evidence>
<evidence type="ECO:0000256" key="2">
    <source>
        <dbReference type="ARBA" id="ARBA00022448"/>
    </source>
</evidence>
<feature type="transmembrane region" description="Helical" evidence="7">
    <location>
        <begin position="225"/>
        <end position="247"/>
    </location>
</feature>
<comment type="caution">
    <text evidence="9">The sequence shown here is derived from an EMBL/GenBank/DDBJ whole genome shotgun (WGS) entry which is preliminary data.</text>
</comment>
<feature type="region of interest" description="Disordered" evidence="6">
    <location>
        <begin position="1"/>
        <end position="80"/>
    </location>
</feature>
<dbReference type="Proteomes" id="UP000822688">
    <property type="component" value="Chromosome 8"/>
</dbReference>
<feature type="transmembrane region" description="Helical" evidence="7">
    <location>
        <begin position="184"/>
        <end position="204"/>
    </location>
</feature>
<dbReference type="GO" id="GO:0006882">
    <property type="term" value="P:intracellular zinc ion homeostasis"/>
    <property type="evidence" value="ECO:0007669"/>
    <property type="project" value="InterPro"/>
</dbReference>
<feature type="transmembrane region" description="Helical" evidence="7">
    <location>
        <begin position="327"/>
        <end position="349"/>
    </location>
</feature>
<dbReference type="InterPro" id="IPR045316">
    <property type="entry name" value="Msc2-like"/>
</dbReference>
<name>A0A8T0H499_CERPU</name>
<keyword evidence="5 7" id="KW-0472">Membrane</keyword>
<dbReference type="NCBIfam" id="TIGR01297">
    <property type="entry name" value="CDF"/>
    <property type="match status" value="1"/>
</dbReference>
<dbReference type="Gene3D" id="1.20.1510.10">
    <property type="entry name" value="Cation efflux protein transmembrane domain"/>
    <property type="match status" value="1"/>
</dbReference>
<comment type="subcellular location">
    <subcellularLocation>
        <location evidence="1">Membrane</location>
        <topology evidence="1">Multi-pass membrane protein</topology>
    </subcellularLocation>
</comment>
<keyword evidence="4 7" id="KW-1133">Transmembrane helix</keyword>
<dbReference type="PANTHER" id="PTHR45755:SF3">
    <property type="entry name" value="METAL TOLERANCE PROTEIN C2"/>
    <property type="match status" value="1"/>
</dbReference>
<feature type="transmembrane region" description="Helical" evidence="7">
    <location>
        <begin position="259"/>
        <end position="279"/>
    </location>
</feature>
<evidence type="ECO:0000256" key="7">
    <source>
        <dbReference type="SAM" id="Phobius"/>
    </source>
</evidence>
<protein>
    <recommendedName>
        <fullName evidence="8">Cation efflux protein transmembrane domain-containing protein</fullName>
    </recommendedName>
</protein>
<dbReference type="AlphaFoldDB" id="A0A8T0H499"/>
<keyword evidence="2" id="KW-0813">Transport</keyword>
<feature type="compositionally biased region" description="Basic and acidic residues" evidence="6">
    <location>
        <begin position="1"/>
        <end position="15"/>
    </location>
</feature>
<organism evidence="9 10">
    <name type="scientific">Ceratodon purpureus</name>
    <name type="common">Fire moss</name>
    <name type="synonym">Dicranum purpureum</name>
    <dbReference type="NCBI Taxonomy" id="3225"/>
    <lineage>
        <taxon>Eukaryota</taxon>
        <taxon>Viridiplantae</taxon>
        <taxon>Streptophyta</taxon>
        <taxon>Embryophyta</taxon>
        <taxon>Bryophyta</taxon>
        <taxon>Bryophytina</taxon>
        <taxon>Bryopsida</taxon>
        <taxon>Dicranidae</taxon>
        <taxon>Pseudoditrichales</taxon>
        <taxon>Ditrichaceae</taxon>
        <taxon>Ceratodon</taxon>
    </lineage>
</organism>
<dbReference type="InterPro" id="IPR058533">
    <property type="entry name" value="Cation_efflux_TM"/>
</dbReference>
<dbReference type="InterPro" id="IPR002524">
    <property type="entry name" value="Cation_efflux"/>
</dbReference>
<keyword evidence="3 7" id="KW-0812">Transmembrane</keyword>
<dbReference type="GO" id="GO:0005385">
    <property type="term" value="F:zinc ion transmembrane transporter activity"/>
    <property type="evidence" value="ECO:0007669"/>
    <property type="project" value="InterPro"/>
</dbReference>
<evidence type="ECO:0000256" key="5">
    <source>
        <dbReference type="ARBA" id="ARBA00023136"/>
    </source>
</evidence>
<gene>
    <name evidence="9" type="ORF">KC19_8G168500</name>
</gene>
<dbReference type="PANTHER" id="PTHR45755">
    <property type="match status" value="1"/>
</dbReference>
<feature type="domain" description="Cation efflux protein transmembrane" evidence="8">
    <location>
        <begin position="158"/>
        <end position="355"/>
    </location>
</feature>
<proteinExistence type="predicted"/>
<reference evidence="9" key="1">
    <citation type="submission" date="2020-06" db="EMBL/GenBank/DDBJ databases">
        <title>WGS assembly of Ceratodon purpureus strain R40.</title>
        <authorList>
            <person name="Carey S.B."/>
            <person name="Jenkins J."/>
            <person name="Shu S."/>
            <person name="Lovell J.T."/>
            <person name="Sreedasyam A."/>
            <person name="Maumus F."/>
            <person name="Tiley G.P."/>
            <person name="Fernandez-Pozo N."/>
            <person name="Barry K."/>
            <person name="Chen C."/>
            <person name="Wang M."/>
            <person name="Lipzen A."/>
            <person name="Daum C."/>
            <person name="Saski C.A."/>
            <person name="Payton A.C."/>
            <person name="Mcbreen J.C."/>
            <person name="Conrad R.E."/>
            <person name="Kollar L.M."/>
            <person name="Olsson S."/>
            <person name="Huttunen S."/>
            <person name="Landis J.B."/>
            <person name="Wickett N.J."/>
            <person name="Johnson M.G."/>
            <person name="Rensing S.A."/>
            <person name="Grimwood J."/>
            <person name="Schmutz J."/>
            <person name="Mcdaniel S.F."/>
        </authorList>
    </citation>
    <scope>NUCLEOTIDE SEQUENCE</scope>
    <source>
        <strain evidence="9">R40</strain>
    </source>
</reference>
<dbReference type="GO" id="GO:0005794">
    <property type="term" value="C:Golgi apparatus"/>
    <property type="evidence" value="ECO:0007669"/>
    <property type="project" value="TreeGrafter"/>
</dbReference>
<keyword evidence="10" id="KW-1185">Reference proteome</keyword>
<dbReference type="GO" id="GO:0016020">
    <property type="term" value="C:membrane"/>
    <property type="evidence" value="ECO:0007669"/>
    <property type="project" value="UniProtKB-SubCell"/>
</dbReference>
<evidence type="ECO:0000256" key="1">
    <source>
        <dbReference type="ARBA" id="ARBA00004141"/>
    </source>
</evidence>
<feature type="transmembrane region" description="Helical" evidence="7">
    <location>
        <begin position="158"/>
        <end position="178"/>
    </location>
</feature>
<evidence type="ECO:0000256" key="6">
    <source>
        <dbReference type="SAM" id="MobiDB-lite"/>
    </source>
</evidence>
<dbReference type="SUPFAM" id="SSF161111">
    <property type="entry name" value="Cation efflux protein transmembrane domain-like"/>
    <property type="match status" value="1"/>
</dbReference>
<evidence type="ECO:0000313" key="9">
    <source>
        <dbReference type="EMBL" id="KAG0565149.1"/>
    </source>
</evidence>
<evidence type="ECO:0000256" key="3">
    <source>
        <dbReference type="ARBA" id="ARBA00022692"/>
    </source>
</evidence>
<dbReference type="EMBL" id="CM026429">
    <property type="protein sequence ID" value="KAG0565149.1"/>
    <property type="molecule type" value="Genomic_DNA"/>
</dbReference>
<dbReference type="InterPro" id="IPR027469">
    <property type="entry name" value="Cation_efflux_TMD_sf"/>
</dbReference>
<dbReference type="Pfam" id="PF01545">
    <property type="entry name" value="Cation_efflux"/>
    <property type="match status" value="1"/>
</dbReference>
<evidence type="ECO:0000256" key="4">
    <source>
        <dbReference type="ARBA" id="ARBA00022989"/>
    </source>
</evidence>
<sequence length="438" mass="47892">MAWKDPGRETMEGRAAESSSSAVTFVSLPLTPPGKQKQPVVDRSQEATSTAAKNLEYSPHPSLLANGFPGGSGNAAPSPGAQFQFVSEKQQSRILSAYPASHLSRTTPSPVIRYSVVRNAVPTSGRSQSEDGKNFRKNSGDGFMPRVLRPGNRFTKRVLVLIVLNLAYSATELIIGLFTRRIGLVSDAFHLSFGCGVLSFSLFAMTWADQPPDKVYTYGHGRLEVLAGFTNALFLLFLSFSLAVEALHAFVQDESEHKHYLIVSAVSNLLVNLLGVWFFRSYARINFAYRKAQDINLHSICLHVLSDSFRSAGVILASWLLSLGVTYAETLCLGLVSITIFYTAMPLFLASGGVLSQMAPSGTTAAALDKCLRQVRMLDDVVQCYNARFWDFVPGSIVGTLLMQVRKGADEQSILQTVHGIYNDIGVKDLTVEIETYE</sequence>
<evidence type="ECO:0000259" key="8">
    <source>
        <dbReference type="Pfam" id="PF01545"/>
    </source>
</evidence>
<accession>A0A8T0H499</accession>